<dbReference type="InterPro" id="IPR002081">
    <property type="entry name" value="Cryptochrome/DNA_photolyase_1"/>
</dbReference>
<dbReference type="EC" id="4.1.99.3" evidence="9"/>
<dbReference type="GO" id="GO:0006950">
    <property type="term" value="P:response to stress"/>
    <property type="evidence" value="ECO:0007669"/>
    <property type="project" value="UniProtKB-ARBA"/>
</dbReference>
<keyword evidence="9" id="KW-0456">Lyase</keyword>
<evidence type="ECO:0000256" key="1">
    <source>
        <dbReference type="ARBA" id="ARBA00001932"/>
    </source>
</evidence>
<dbReference type="Proteomes" id="UP000019205">
    <property type="component" value="Chromosome"/>
</dbReference>
<comment type="caution">
    <text evidence="9">The sequence shown here is derived from an EMBL/GenBank/DDBJ whole genome shotgun (WGS) entry which is preliminary data.</text>
</comment>
<dbReference type="Gene3D" id="1.25.40.80">
    <property type="match status" value="1"/>
</dbReference>
<dbReference type="InterPro" id="IPR036155">
    <property type="entry name" value="Crypto/Photolyase_N_sf"/>
</dbReference>
<dbReference type="PANTHER" id="PTHR11455">
    <property type="entry name" value="CRYPTOCHROME"/>
    <property type="match status" value="1"/>
</dbReference>
<dbReference type="Gene3D" id="1.10.579.10">
    <property type="entry name" value="DNA Cyclobutane Dipyrimidine Photolyase, subunit A, domain 3"/>
    <property type="match status" value="1"/>
</dbReference>
<dbReference type="HOGENOM" id="CLU_010348_7_1_6"/>
<dbReference type="PROSITE" id="PS51645">
    <property type="entry name" value="PHR_CRY_ALPHA_BETA"/>
    <property type="match status" value="1"/>
</dbReference>
<evidence type="ECO:0000256" key="7">
    <source>
        <dbReference type="RuleBase" id="RU004182"/>
    </source>
</evidence>
<dbReference type="InterPro" id="IPR006050">
    <property type="entry name" value="DNA_photolyase_N"/>
</dbReference>
<dbReference type="OrthoDB" id="9772484at2"/>
<dbReference type="AlphaFoldDB" id="A4AB95"/>
<dbReference type="GO" id="GO:0071949">
    <property type="term" value="F:FAD binding"/>
    <property type="evidence" value="ECO:0007669"/>
    <property type="project" value="TreeGrafter"/>
</dbReference>
<comment type="similarity">
    <text evidence="7">Belongs to the DNA photolyase family.</text>
</comment>
<proteinExistence type="inferred from homology"/>
<dbReference type="Pfam" id="PF03441">
    <property type="entry name" value="FAD_binding_7"/>
    <property type="match status" value="1"/>
</dbReference>
<dbReference type="GO" id="GO:0003904">
    <property type="term" value="F:deoxyribodipyrimidine photo-lyase activity"/>
    <property type="evidence" value="ECO:0007669"/>
    <property type="project" value="UniProtKB-EC"/>
</dbReference>
<dbReference type="PANTHER" id="PTHR11455:SF9">
    <property type="entry name" value="CRYPTOCHROME CIRCADIAN CLOCK 5 ISOFORM X1"/>
    <property type="match status" value="1"/>
</dbReference>
<evidence type="ECO:0000256" key="4">
    <source>
        <dbReference type="ARBA" id="ARBA00022827"/>
    </source>
</evidence>
<dbReference type="InterPro" id="IPR036134">
    <property type="entry name" value="Crypto/Photolyase_FAD-like_sf"/>
</dbReference>
<dbReference type="InterPro" id="IPR005101">
    <property type="entry name" value="Cryptochr/Photolyase_FAD-bd"/>
</dbReference>
<dbReference type="Gene3D" id="3.40.50.620">
    <property type="entry name" value="HUPs"/>
    <property type="match status" value="1"/>
</dbReference>
<evidence type="ECO:0000313" key="9">
    <source>
        <dbReference type="EMBL" id="EAQ96649.1"/>
    </source>
</evidence>
<dbReference type="InterPro" id="IPR014729">
    <property type="entry name" value="Rossmann-like_a/b/a_fold"/>
</dbReference>
<keyword evidence="10" id="KW-1185">Reference proteome</keyword>
<dbReference type="eggNOG" id="COG0415">
    <property type="taxonomic scope" value="Bacteria"/>
</dbReference>
<keyword evidence="5 7" id="KW-0157">Chromophore</keyword>
<dbReference type="SUPFAM" id="SSF48173">
    <property type="entry name" value="Cryptochrome/photolyase FAD-binding domain"/>
    <property type="match status" value="1"/>
</dbReference>
<comment type="cofactor">
    <cofactor evidence="1">
        <name>(6R)-5,10-methylene-5,6,7,8-tetrahydrofolate</name>
        <dbReference type="ChEBI" id="CHEBI:15636"/>
    </cofactor>
</comment>
<evidence type="ECO:0000313" key="10">
    <source>
        <dbReference type="Proteomes" id="UP000019205"/>
    </source>
</evidence>
<evidence type="ECO:0000259" key="8">
    <source>
        <dbReference type="PROSITE" id="PS51645"/>
    </source>
</evidence>
<dbReference type="RefSeq" id="WP_008293717.1">
    <property type="nucleotide sequence ID" value="NZ_CM002299.1"/>
</dbReference>
<keyword evidence="3 6" id="KW-0285">Flavoprotein</keyword>
<dbReference type="EMBL" id="AAOA02000004">
    <property type="protein sequence ID" value="EAQ96649.1"/>
    <property type="molecule type" value="Genomic_DNA"/>
</dbReference>
<dbReference type="InterPro" id="IPR018394">
    <property type="entry name" value="DNA_photolyase_1_CS_C"/>
</dbReference>
<accession>A4AB95</accession>
<feature type="domain" description="Photolyase/cryptochrome alpha/beta" evidence="8">
    <location>
        <begin position="1"/>
        <end position="131"/>
    </location>
</feature>
<evidence type="ECO:0000256" key="6">
    <source>
        <dbReference type="PIRSR" id="PIRSR602081-1"/>
    </source>
</evidence>
<comment type="similarity">
    <text evidence="2">Belongs to the DNA photolyase class-1 family.</text>
</comment>
<keyword evidence="4 6" id="KW-0274">FAD</keyword>
<dbReference type="PRINTS" id="PR00147">
    <property type="entry name" value="DNAPHOTLYASE"/>
</dbReference>
<reference evidence="9 10" key="2">
    <citation type="journal article" date="2009" name="PLoS ONE">
        <title>The photosynthetic apparatus and its regulation in the aerobic gammaproteobacterium Congregibacter litoralis gen. nov., sp. nov.</title>
        <authorList>
            <person name="Spring S."/>
            <person name="Lunsdorf H."/>
            <person name="Fuchs B.M."/>
            <person name="Tindall B.J."/>
        </authorList>
    </citation>
    <scope>NUCLEOTIDE SEQUENCE [LARGE SCALE GENOMIC DNA]</scope>
    <source>
        <strain evidence="9">KT71</strain>
    </source>
</reference>
<organism evidence="9 10">
    <name type="scientific">Congregibacter litoralis KT71</name>
    <dbReference type="NCBI Taxonomy" id="314285"/>
    <lineage>
        <taxon>Bacteria</taxon>
        <taxon>Pseudomonadati</taxon>
        <taxon>Pseudomonadota</taxon>
        <taxon>Gammaproteobacteria</taxon>
        <taxon>Cellvibrionales</taxon>
        <taxon>Halieaceae</taxon>
        <taxon>Congregibacter</taxon>
    </lineage>
</organism>
<dbReference type="GO" id="GO:0006139">
    <property type="term" value="P:nucleobase-containing compound metabolic process"/>
    <property type="evidence" value="ECO:0007669"/>
    <property type="project" value="UniProtKB-ARBA"/>
</dbReference>
<sequence>MNAVVWLKRDLRLQDHAALEAALGSGLPVVLLYCFEPELLKDPHYDERHWRFVWESLRDMHRRLEAHPRSLRVLHGDPREIFRVLADEEQLHSVYSYEETGLEKTFARDRELAALFQERSIPWKEFPSNGVQRGRKNRKGWNRKWTAQMSAPCHDVDHRLIRGSFACEERLAAFHLRDLPGSWRSPDNQFQSGGESEAWQTLNDFLERRSPAYARNISKPLASRSSCSRLSPFLAWGNLSIRQVYQALRAAQKERGSSRALQAFESRLHWHCHFIQKFEMECRMEHEDINRGYLHHPRSRDDALARAWAEGNTGYPLIDASMRCLAATGYINFRSRAMLVSFLTHHLWQDWRVGAAHLASLFLDFEPGIHFAQLQMQAGVTGINTIRIYNPVKQSEEHDPDGAFIRQWVPELAEVPTPMIHRPWDLSPMEQLIYGLDSKPYAPPVVDVRETYRSARDRLWALKDDPVVKREKARILTRHIEKRYVGAT</sequence>
<reference evidence="9 10" key="1">
    <citation type="journal article" date="2007" name="Proc. Natl. Acad. Sci. U.S.A.">
        <title>Characterization of a marine gammaproteobacterium capable of aerobic anoxygenic photosynthesis.</title>
        <authorList>
            <person name="Fuchs B.M."/>
            <person name="Spring S."/>
            <person name="Teeling H."/>
            <person name="Quast C."/>
            <person name="Wulf J."/>
            <person name="Schattenhofer M."/>
            <person name="Yan S."/>
            <person name="Ferriera S."/>
            <person name="Johnson J."/>
            <person name="Glockner F.O."/>
            <person name="Amann R."/>
        </authorList>
    </citation>
    <scope>NUCLEOTIDE SEQUENCE [LARGE SCALE GENOMIC DNA]</scope>
    <source>
        <strain evidence="9">KT71</strain>
    </source>
</reference>
<dbReference type="Pfam" id="PF00875">
    <property type="entry name" value="DNA_photolyase"/>
    <property type="match status" value="1"/>
</dbReference>
<evidence type="ECO:0000256" key="3">
    <source>
        <dbReference type="ARBA" id="ARBA00022630"/>
    </source>
</evidence>
<dbReference type="SUPFAM" id="SSF52425">
    <property type="entry name" value="Cryptochrome/photolyase, N-terminal domain"/>
    <property type="match status" value="1"/>
</dbReference>
<dbReference type="PROSITE" id="PS00394">
    <property type="entry name" value="DNA_PHOTOLYASES_1_1"/>
    <property type="match status" value="1"/>
</dbReference>
<feature type="binding site" evidence="6">
    <location>
        <position position="264"/>
    </location>
    <ligand>
        <name>FAD</name>
        <dbReference type="ChEBI" id="CHEBI:57692"/>
    </ligand>
</feature>
<evidence type="ECO:0000256" key="5">
    <source>
        <dbReference type="ARBA" id="ARBA00022991"/>
    </source>
</evidence>
<dbReference type="GO" id="GO:0003677">
    <property type="term" value="F:DNA binding"/>
    <property type="evidence" value="ECO:0007669"/>
    <property type="project" value="TreeGrafter"/>
</dbReference>
<dbReference type="STRING" id="314285.KT71_06479"/>
<feature type="binding site" evidence="6">
    <location>
        <position position="213"/>
    </location>
    <ligand>
        <name>FAD</name>
        <dbReference type="ChEBI" id="CHEBI:57692"/>
    </ligand>
</feature>
<evidence type="ECO:0000256" key="2">
    <source>
        <dbReference type="ARBA" id="ARBA00005862"/>
    </source>
</evidence>
<comment type="cofactor">
    <cofactor evidence="6">
        <name>FAD</name>
        <dbReference type="ChEBI" id="CHEBI:57692"/>
    </cofactor>
    <text evidence="6">Binds 1 FAD per subunit.</text>
</comment>
<name>A4AB95_9GAMM</name>
<dbReference type="GO" id="GO:0009416">
    <property type="term" value="P:response to light stimulus"/>
    <property type="evidence" value="ECO:0007669"/>
    <property type="project" value="TreeGrafter"/>
</dbReference>
<protein>
    <submittedName>
        <fullName evidence="9">Deoxyribodipyrimidine photo-lyase family protein (Cryptochrome)</fullName>
        <ecNumber evidence="9">4.1.99.3</ecNumber>
    </submittedName>
</protein>
<gene>
    <name evidence="9" type="ORF">KT71_06479</name>
</gene>